<dbReference type="GO" id="GO:0006355">
    <property type="term" value="P:regulation of DNA-templated transcription"/>
    <property type="evidence" value="ECO:0007669"/>
    <property type="project" value="InterPro"/>
</dbReference>
<evidence type="ECO:0000313" key="3">
    <source>
        <dbReference type="EMBL" id="MBB3945370.1"/>
    </source>
</evidence>
<dbReference type="Pfam" id="PF00480">
    <property type="entry name" value="ROK"/>
    <property type="match status" value="1"/>
</dbReference>
<dbReference type="EMBL" id="JACIDV010000003">
    <property type="protein sequence ID" value="MBB3945370.1"/>
    <property type="molecule type" value="Genomic_DNA"/>
</dbReference>
<comment type="caution">
    <text evidence="3">The sequence shown here is derived from an EMBL/GenBank/DDBJ whole genome shotgun (WGS) entry which is preliminary data.</text>
</comment>
<feature type="domain" description="HTH iclR-type" evidence="2">
    <location>
        <begin position="15"/>
        <end position="56"/>
    </location>
</feature>
<dbReference type="AlphaFoldDB" id="A0A7W6C427"/>
<organism evidence="3 4">
    <name type="scientific">Rhizobium skierniewicense</name>
    <dbReference type="NCBI Taxonomy" id="984260"/>
    <lineage>
        <taxon>Bacteria</taxon>
        <taxon>Pseudomonadati</taxon>
        <taxon>Pseudomonadota</taxon>
        <taxon>Alphaproteobacteria</taxon>
        <taxon>Hyphomicrobiales</taxon>
        <taxon>Rhizobiaceae</taxon>
        <taxon>Rhizobium/Agrobacterium group</taxon>
        <taxon>Rhizobium</taxon>
    </lineage>
</organism>
<dbReference type="InterPro" id="IPR049874">
    <property type="entry name" value="ROK_cs"/>
</dbReference>
<reference evidence="3 4" key="1">
    <citation type="submission" date="2020-08" db="EMBL/GenBank/DDBJ databases">
        <title>Genomic Encyclopedia of Type Strains, Phase IV (KMG-IV): sequencing the most valuable type-strain genomes for metagenomic binning, comparative biology and taxonomic classification.</title>
        <authorList>
            <person name="Goeker M."/>
        </authorList>
    </citation>
    <scope>NUCLEOTIDE SEQUENCE [LARGE SCALE GENOMIC DNA]</scope>
    <source>
        <strain evidence="3 4">DSM 26438</strain>
    </source>
</reference>
<dbReference type="Gene3D" id="3.30.420.40">
    <property type="match status" value="2"/>
</dbReference>
<protein>
    <submittedName>
        <fullName evidence="3">Putative NBD/HSP70 family sugar kinase</fullName>
    </submittedName>
</protein>
<keyword evidence="3" id="KW-0418">Kinase</keyword>
<dbReference type="GO" id="GO:0003677">
    <property type="term" value="F:DNA binding"/>
    <property type="evidence" value="ECO:0007669"/>
    <property type="project" value="InterPro"/>
</dbReference>
<dbReference type="InterPro" id="IPR000600">
    <property type="entry name" value="ROK"/>
</dbReference>
<dbReference type="PROSITE" id="PS01125">
    <property type="entry name" value="ROK"/>
    <property type="match status" value="1"/>
</dbReference>
<sequence>MSMPRAVRHINEIRVLEVVFRAGKVSRANIARELGLTRSTASSLVAGLADEGLLLEDTSGEDKGAGTGRPGTFLRLNPKHGLFLGADIGVGHITIIALDFAGSIIANRNFQFETDRKDFEKLTSQLARCVSKVVRSIGPGYILRGLSVIVPGVIDRSGTVLRAPFLGWRRVPLLERMSALLPEMPVVVAENDANAFALADGYRSQIDQNDTSIYILLDAGVGGAVVTSGQLLRGHDGYAGEFGHIILGEQGFVELATPSGSFESFVGHDAVLARHRHYGGTCKTVDALMKAAQNAEPAALKTIKDWSFYLGRGLALISSIFNPSRIVLGGRVAALYHLCVEHTQLNIRGNLLDDHPLPIVNLSRTGLEGPALGGASMLHRQMFSVDKNLVFRIDLQT</sequence>
<dbReference type="InterPro" id="IPR036388">
    <property type="entry name" value="WH-like_DNA-bd_sf"/>
</dbReference>
<name>A0A7W6C427_9HYPH</name>
<dbReference type="GO" id="GO:0016301">
    <property type="term" value="F:kinase activity"/>
    <property type="evidence" value="ECO:0007669"/>
    <property type="project" value="UniProtKB-KW"/>
</dbReference>
<dbReference type="InterPro" id="IPR005471">
    <property type="entry name" value="Tscrpt_reg_IclR_N"/>
</dbReference>
<keyword evidence="4" id="KW-1185">Reference proteome</keyword>
<dbReference type="PANTHER" id="PTHR18964:SF149">
    <property type="entry name" value="BIFUNCTIONAL UDP-N-ACETYLGLUCOSAMINE 2-EPIMERASE_N-ACETYLMANNOSAMINE KINASE"/>
    <property type="match status" value="1"/>
</dbReference>
<dbReference type="PANTHER" id="PTHR18964">
    <property type="entry name" value="ROK (REPRESSOR, ORF, KINASE) FAMILY"/>
    <property type="match status" value="1"/>
</dbReference>
<gene>
    <name evidence="3" type="ORF">GGQ73_001303</name>
</gene>
<dbReference type="Gene3D" id="1.10.10.10">
    <property type="entry name" value="Winged helix-like DNA-binding domain superfamily/Winged helix DNA-binding domain"/>
    <property type="match status" value="1"/>
</dbReference>
<evidence type="ECO:0000256" key="1">
    <source>
        <dbReference type="ARBA" id="ARBA00006479"/>
    </source>
</evidence>
<evidence type="ECO:0000259" key="2">
    <source>
        <dbReference type="Pfam" id="PF09339"/>
    </source>
</evidence>
<dbReference type="InterPro" id="IPR043129">
    <property type="entry name" value="ATPase_NBD"/>
</dbReference>
<dbReference type="Pfam" id="PF09339">
    <property type="entry name" value="HTH_IclR"/>
    <property type="match status" value="1"/>
</dbReference>
<comment type="similarity">
    <text evidence="1">Belongs to the ROK (NagC/XylR) family.</text>
</comment>
<dbReference type="InterPro" id="IPR036390">
    <property type="entry name" value="WH_DNA-bd_sf"/>
</dbReference>
<dbReference type="Proteomes" id="UP000565286">
    <property type="component" value="Unassembled WGS sequence"/>
</dbReference>
<keyword evidence="3" id="KW-0808">Transferase</keyword>
<dbReference type="SUPFAM" id="SSF46785">
    <property type="entry name" value="Winged helix' DNA-binding domain"/>
    <property type="match status" value="1"/>
</dbReference>
<evidence type="ECO:0000313" key="4">
    <source>
        <dbReference type="Proteomes" id="UP000565286"/>
    </source>
</evidence>
<accession>A0A7W6C427</accession>
<dbReference type="SUPFAM" id="SSF53067">
    <property type="entry name" value="Actin-like ATPase domain"/>
    <property type="match status" value="1"/>
</dbReference>
<proteinExistence type="inferred from homology"/>